<dbReference type="SUPFAM" id="SSF81383">
    <property type="entry name" value="F-box domain"/>
    <property type="match status" value="1"/>
</dbReference>
<accession>A0A803L894</accession>
<keyword evidence="1" id="KW-0472">Membrane</keyword>
<reference evidence="3" key="2">
    <citation type="submission" date="2021-03" db="UniProtKB">
        <authorList>
            <consortium name="EnsemblPlants"/>
        </authorList>
    </citation>
    <scope>IDENTIFICATION</scope>
</reference>
<dbReference type="InterPro" id="IPR001810">
    <property type="entry name" value="F-box_dom"/>
</dbReference>
<dbReference type="Gene3D" id="1.20.1280.50">
    <property type="match status" value="1"/>
</dbReference>
<reference evidence="3" key="1">
    <citation type="journal article" date="2017" name="Nature">
        <title>The genome of Chenopodium quinoa.</title>
        <authorList>
            <person name="Jarvis D.E."/>
            <person name="Ho Y.S."/>
            <person name="Lightfoot D.J."/>
            <person name="Schmoeckel S.M."/>
            <person name="Li B."/>
            <person name="Borm T.J.A."/>
            <person name="Ohyanagi H."/>
            <person name="Mineta K."/>
            <person name="Michell C.T."/>
            <person name="Saber N."/>
            <person name="Kharbatia N.M."/>
            <person name="Rupper R.R."/>
            <person name="Sharp A.R."/>
            <person name="Dally N."/>
            <person name="Boughton B.A."/>
            <person name="Woo Y.H."/>
            <person name="Gao G."/>
            <person name="Schijlen E.G.W.M."/>
            <person name="Guo X."/>
            <person name="Momin A.A."/>
            <person name="Negrao S."/>
            <person name="Al-Babili S."/>
            <person name="Gehring C."/>
            <person name="Roessner U."/>
            <person name="Jung C."/>
            <person name="Murphy K."/>
            <person name="Arold S.T."/>
            <person name="Gojobori T."/>
            <person name="van der Linden C.G."/>
            <person name="van Loo E.N."/>
            <person name="Jellen E.N."/>
            <person name="Maughan P.J."/>
            <person name="Tester M."/>
        </authorList>
    </citation>
    <scope>NUCLEOTIDE SEQUENCE [LARGE SCALE GENOMIC DNA]</scope>
    <source>
        <strain evidence="3">cv. PI 614886</strain>
    </source>
</reference>
<keyword evidence="1" id="KW-0812">Transmembrane</keyword>
<dbReference type="CDD" id="cd09917">
    <property type="entry name" value="F-box_SF"/>
    <property type="match status" value="1"/>
</dbReference>
<keyword evidence="1" id="KW-1133">Transmembrane helix</keyword>
<evidence type="ECO:0000259" key="2">
    <source>
        <dbReference type="Pfam" id="PF12937"/>
    </source>
</evidence>
<feature type="transmembrane region" description="Helical" evidence="1">
    <location>
        <begin position="64"/>
        <end position="84"/>
    </location>
</feature>
<sequence length="127" mass="14537">MRNIRPRIDWSNLPVEIVRSIATHLQEDIDDLRRFRLTCKEWRRSTAISTILPLPINSTPRKKLYFSALSVVALPLRLLTLLGWSLLSRPPKATSNFATLFRKLPFFHGLSPMGVSTLIGFDPPSLR</sequence>
<dbReference type="InterPro" id="IPR036047">
    <property type="entry name" value="F-box-like_dom_sf"/>
</dbReference>
<dbReference type="EnsemblPlants" id="AUR62008083-RA">
    <property type="protein sequence ID" value="AUR62008083-RA:cds"/>
    <property type="gene ID" value="AUR62008083"/>
</dbReference>
<dbReference type="Pfam" id="PF12937">
    <property type="entry name" value="F-box-like"/>
    <property type="match status" value="1"/>
</dbReference>
<evidence type="ECO:0000256" key="1">
    <source>
        <dbReference type="SAM" id="Phobius"/>
    </source>
</evidence>
<organism evidence="3 4">
    <name type="scientific">Chenopodium quinoa</name>
    <name type="common">Quinoa</name>
    <dbReference type="NCBI Taxonomy" id="63459"/>
    <lineage>
        <taxon>Eukaryota</taxon>
        <taxon>Viridiplantae</taxon>
        <taxon>Streptophyta</taxon>
        <taxon>Embryophyta</taxon>
        <taxon>Tracheophyta</taxon>
        <taxon>Spermatophyta</taxon>
        <taxon>Magnoliopsida</taxon>
        <taxon>eudicotyledons</taxon>
        <taxon>Gunneridae</taxon>
        <taxon>Pentapetalae</taxon>
        <taxon>Caryophyllales</taxon>
        <taxon>Chenopodiaceae</taxon>
        <taxon>Chenopodioideae</taxon>
        <taxon>Atripliceae</taxon>
        <taxon>Chenopodium</taxon>
    </lineage>
</organism>
<dbReference type="AlphaFoldDB" id="A0A803L894"/>
<proteinExistence type="predicted"/>
<evidence type="ECO:0000313" key="3">
    <source>
        <dbReference type="EnsemblPlants" id="AUR62008083-RA:cds"/>
    </source>
</evidence>
<protein>
    <recommendedName>
        <fullName evidence="2">F-box domain-containing protein</fullName>
    </recommendedName>
</protein>
<dbReference type="Proteomes" id="UP000596660">
    <property type="component" value="Unplaced"/>
</dbReference>
<dbReference type="Gramene" id="AUR62008083-RA">
    <property type="protein sequence ID" value="AUR62008083-RA:cds"/>
    <property type="gene ID" value="AUR62008083"/>
</dbReference>
<keyword evidence="4" id="KW-1185">Reference proteome</keyword>
<feature type="domain" description="F-box" evidence="2">
    <location>
        <begin position="10"/>
        <end position="46"/>
    </location>
</feature>
<name>A0A803L894_CHEQI</name>
<evidence type="ECO:0000313" key="4">
    <source>
        <dbReference type="Proteomes" id="UP000596660"/>
    </source>
</evidence>